<sequence length="163" mass="19407">MIDPAWRIKLDLPYPTVSDQQFLDMPIHIEQERRIINIWEVNQKRDLAQKFIKMLGYEEVEEGMWLKLTKTGKIHCKCGFYTAHFFEKFIIAKKGKVDDVVSYHRAENAIVAPVREHTQKLDKIYGFLDKMCPDRLILEIYTKQHNVRQGWTSFGNELQEQQH</sequence>
<dbReference type="PANTHER" id="PTHR12829">
    <property type="entry name" value="N6-ADENOSINE-METHYLTRANSFERASE"/>
    <property type="match status" value="1"/>
</dbReference>
<dbReference type="EC" id="2.1.1.348" evidence="1"/>
<evidence type="ECO:0000256" key="6">
    <source>
        <dbReference type="PROSITE-ProRule" id="PRU00489"/>
    </source>
</evidence>
<dbReference type="EMBL" id="ARYC01001491">
    <property type="protein sequence ID" value="KEJ82976.1"/>
    <property type="molecule type" value="Genomic_DNA"/>
</dbReference>
<evidence type="ECO:0000256" key="4">
    <source>
        <dbReference type="ARBA" id="ARBA00022691"/>
    </source>
</evidence>
<dbReference type="PROSITE" id="PS51143">
    <property type="entry name" value="MT_A70"/>
    <property type="match status" value="1"/>
</dbReference>
<evidence type="ECO:0000256" key="1">
    <source>
        <dbReference type="ARBA" id="ARBA00012160"/>
    </source>
</evidence>
<dbReference type="Pfam" id="PF05063">
    <property type="entry name" value="MT-A70"/>
    <property type="match status" value="1"/>
</dbReference>
<comment type="similarity">
    <text evidence="6">Belongs to the MT-A70-like family.</text>
</comment>
<name>A0A073I0I7_9SPIT</name>
<evidence type="ECO:0000313" key="7">
    <source>
        <dbReference type="EMBL" id="KEJ82976.1"/>
    </source>
</evidence>
<dbReference type="PANTHER" id="PTHR12829:SF7">
    <property type="entry name" value="N6-ADENOSINE-METHYLTRANSFERASE CATALYTIC SUBUNIT"/>
    <property type="match status" value="1"/>
</dbReference>
<evidence type="ECO:0000256" key="3">
    <source>
        <dbReference type="ARBA" id="ARBA00022679"/>
    </source>
</evidence>
<reference evidence="8" key="1">
    <citation type="journal article" date="2014" name="Cell">
        <title>The Architecture of a Scrambled Genome Reveals Massive Levels of Genomic Rearrangement during Development.</title>
        <authorList>
            <person name="Chen X."/>
            <person name="Bracht J.R."/>
            <person name="Goldman A.D."/>
            <person name="Dolzhenko E."/>
            <person name="Clay D.M."/>
            <person name="Swart E.C."/>
            <person name="Perlman D.H."/>
            <person name="Doak T.G."/>
            <person name="Stuart A."/>
            <person name="Amemiya C.T."/>
            <person name="Sebra R.P."/>
            <person name="Landweber L.F."/>
        </authorList>
    </citation>
    <scope>NUCLEOTIDE SEQUENCE [LARGE SCALE GENOMIC DNA]</scope>
    <source>
        <strain evidence="8">JRB310</strain>
    </source>
</reference>
<accession>A0A073I0I7</accession>
<dbReference type="InterPro" id="IPR007757">
    <property type="entry name" value="MT-A70-like"/>
</dbReference>
<comment type="caution">
    <text evidence="7">The sequence shown here is derived from an EMBL/GenBank/DDBJ whole genome shotgun (WGS) entry which is preliminary data.</text>
</comment>
<keyword evidence="3" id="KW-0808">Transferase</keyword>
<keyword evidence="8" id="KW-1185">Reference proteome</keyword>
<dbReference type="Proteomes" id="UP000053232">
    <property type="component" value="Unassembled WGS sequence"/>
</dbReference>
<dbReference type="GO" id="GO:0032259">
    <property type="term" value="P:methylation"/>
    <property type="evidence" value="ECO:0007669"/>
    <property type="project" value="UniProtKB-KW"/>
</dbReference>
<keyword evidence="4" id="KW-0949">S-adenosyl-L-methionine</keyword>
<protein>
    <recommendedName>
        <fullName evidence="1">mRNA m(6)A methyltransferase</fullName>
        <ecNumber evidence="1">2.1.1.348</ecNumber>
    </recommendedName>
</protein>
<dbReference type="GO" id="GO:0005634">
    <property type="term" value="C:nucleus"/>
    <property type="evidence" value="ECO:0007669"/>
    <property type="project" value="TreeGrafter"/>
</dbReference>
<organism evidence="7 8">
    <name type="scientific">Oxytricha trifallax</name>
    <dbReference type="NCBI Taxonomy" id="1172189"/>
    <lineage>
        <taxon>Eukaryota</taxon>
        <taxon>Sar</taxon>
        <taxon>Alveolata</taxon>
        <taxon>Ciliophora</taxon>
        <taxon>Intramacronucleata</taxon>
        <taxon>Spirotrichea</taxon>
        <taxon>Stichotrichia</taxon>
        <taxon>Sporadotrichida</taxon>
        <taxon>Oxytrichidae</taxon>
        <taxon>Oxytrichinae</taxon>
        <taxon>Oxytricha</taxon>
    </lineage>
</organism>
<dbReference type="AlphaFoldDB" id="A0A073I0I7"/>
<evidence type="ECO:0000256" key="2">
    <source>
        <dbReference type="ARBA" id="ARBA00022603"/>
    </source>
</evidence>
<proteinExistence type="inferred from homology"/>
<dbReference type="GO" id="GO:0001734">
    <property type="term" value="F:mRNA m(6)A methyltransferase activity"/>
    <property type="evidence" value="ECO:0007669"/>
    <property type="project" value="UniProtKB-EC"/>
</dbReference>
<comment type="catalytic activity">
    <reaction evidence="5">
        <text>an adenosine in mRNA + S-adenosyl-L-methionine = an N(6)-methyladenosine in mRNA + S-adenosyl-L-homocysteine + H(+)</text>
        <dbReference type="Rhea" id="RHEA:55584"/>
        <dbReference type="Rhea" id="RHEA-COMP:12414"/>
        <dbReference type="Rhea" id="RHEA-COMP:12417"/>
        <dbReference type="ChEBI" id="CHEBI:15378"/>
        <dbReference type="ChEBI" id="CHEBI:57856"/>
        <dbReference type="ChEBI" id="CHEBI:59789"/>
        <dbReference type="ChEBI" id="CHEBI:74411"/>
        <dbReference type="ChEBI" id="CHEBI:74449"/>
        <dbReference type="EC" id="2.1.1.348"/>
    </reaction>
</comment>
<keyword evidence="2" id="KW-0489">Methyltransferase</keyword>
<gene>
    <name evidence="7" type="ORF">OXYTRIMIC_017</name>
</gene>
<evidence type="ECO:0000256" key="5">
    <source>
        <dbReference type="ARBA" id="ARBA00048957"/>
    </source>
</evidence>
<evidence type="ECO:0000313" key="8">
    <source>
        <dbReference type="Proteomes" id="UP000053232"/>
    </source>
</evidence>